<dbReference type="RefSeq" id="WP_207883318.1">
    <property type="nucleotide sequence ID" value="NZ_JAFVMF010000024.1"/>
</dbReference>
<comment type="caution">
    <text evidence="2">The sequence shown here is derived from an EMBL/GenBank/DDBJ whole genome shotgun (WGS) entry which is preliminary data.</text>
</comment>
<proteinExistence type="predicted"/>
<accession>A0ABS3M042</accession>
<organism evidence="2 3">
    <name type="scientific">Acetobacter sacchari</name>
    <dbReference type="NCBI Taxonomy" id="2661687"/>
    <lineage>
        <taxon>Bacteria</taxon>
        <taxon>Pseudomonadati</taxon>
        <taxon>Pseudomonadota</taxon>
        <taxon>Alphaproteobacteria</taxon>
        <taxon>Acetobacterales</taxon>
        <taxon>Acetobacteraceae</taxon>
        <taxon>Acetobacter</taxon>
    </lineage>
</organism>
<dbReference type="SUPFAM" id="SSF55174">
    <property type="entry name" value="Alpha-L RNA-binding motif"/>
    <property type="match status" value="1"/>
</dbReference>
<dbReference type="EMBL" id="JAFVMF010000024">
    <property type="protein sequence ID" value="MBO1361512.1"/>
    <property type="molecule type" value="Genomic_DNA"/>
</dbReference>
<feature type="region of interest" description="Disordered" evidence="1">
    <location>
        <begin position="73"/>
        <end position="95"/>
    </location>
</feature>
<sequence length="161" mass="17238">MNTAHSGHTGACFSRRHSETLRFELYRLSQQRQWASDDALFSHLERALEWVAEGGGCAGAACAVQRALPRRDFARGGRPRRPLPAAGAPDAAEVQPEPQALSLGALLIARGYAKNERGALRLIAESRVEVEGVQPGDLSFDLPVRGADVVTVRGAVVKGEG</sequence>
<evidence type="ECO:0000256" key="1">
    <source>
        <dbReference type="SAM" id="MobiDB-lite"/>
    </source>
</evidence>
<feature type="compositionally biased region" description="Low complexity" evidence="1">
    <location>
        <begin position="83"/>
        <end position="92"/>
    </location>
</feature>
<keyword evidence="3" id="KW-1185">Reference proteome</keyword>
<reference evidence="2 3" key="1">
    <citation type="submission" date="2021-03" db="EMBL/GenBank/DDBJ databases">
        <title>The complete genome sequence of Acetobacter sacchari TBRC 11175.</title>
        <authorList>
            <person name="Charoenyingcharoen P."/>
            <person name="Yukphan P."/>
        </authorList>
    </citation>
    <scope>NUCLEOTIDE SEQUENCE [LARGE SCALE GENOMIC DNA]</scope>
    <source>
        <strain evidence="2 3">TBRC 11175</strain>
    </source>
</reference>
<protein>
    <submittedName>
        <fullName evidence="2">Uncharacterized protein</fullName>
    </submittedName>
</protein>
<name>A0ABS3M042_9PROT</name>
<dbReference type="Proteomes" id="UP000664771">
    <property type="component" value="Unassembled WGS sequence"/>
</dbReference>
<evidence type="ECO:0000313" key="3">
    <source>
        <dbReference type="Proteomes" id="UP000664771"/>
    </source>
</evidence>
<gene>
    <name evidence="2" type="ORF">J2D73_17135</name>
</gene>
<evidence type="ECO:0000313" key="2">
    <source>
        <dbReference type="EMBL" id="MBO1361512.1"/>
    </source>
</evidence>